<feature type="compositionally biased region" description="Basic and acidic residues" evidence="1">
    <location>
        <begin position="90"/>
        <end position="99"/>
    </location>
</feature>
<keyword evidence="3" id="KW-1185">Reference proteome</keyword>
<accession>A0A4Z2FUV5</accession>
<proteinExistence type="predicted"/>
<name>A0A4Z2FUV5_9TELE</name>
<feature type="compositionally biased region" description="Acidic residues" evidence="1">
    <location>
        <begin position="100"/>
        <end position="114"/>
    </location>
</feature>
<protein>
    <submittedName>
        <fullName evidence="2">Uncharacterized protein</fullName>
    </submittedName>
</protein>
<evidence type="ECO:0000313" key="3">
    <source>
        <dbReference type="Proteomes" id="UP000314294"/>
    </source>
</evidence>
<evidence type="ECO:0000256" key="1">
    <source>
        <dbReference type="SAM" id="MobiDB-lite"/>
    </source>
</evidence>
<dbReference type="Proteomes" id="UP000314294">
    <property type="component" value="Unassembled WGS sequence"/>
</dbReference>
<reference evidence="2 3" key="1">
    <citation type="submission" date="2019-03" db="EMBL/GenBank/DDBJ databases">
        <title>First draft genome of Liparis tanakae, snailfish: a comprehensive survey of snailfish specific genes.</title>
        <authorList>
            <person name="Kim W."/>
            <person name="Song I."/>
            <person name="Jeong J.-H."/>
            <person name="Kim D."/>
            <person name="Kim S."/>
            <person name="Ryu S."/>
            <person name="Song J.Y."/>
            <person name="Lee S.K."/>
        </authorList>
    </citation>
    <scope>NUCLEOTIDE SEQUENCE [LARGE SCALE GENOMIC DNA]</scope>
    <source>
        <tissue evidence="2">Muscle</tissue>
    </source>
</reference>
<comment type="caution">
    <text evidence="2">The sequence shown here is derived from an EMBL/GenBank/DDBJ whole genome shotgun (WGS) entry which is preliminary data.</text>
</comment>
<gene>
    <name evidence="2" type="ORF">EYF80_045168</name>
</gene>
<organism evidence="2 3">
    <name type="scientific">Liparis tanakae</name>
    <name type="common">Tanaka's snailfish</name>
    <dbReference type="NCBI Taxonomy" id="230148"/>
    <lineage>
        <taxon>Eukaryota</taxon>
        <taxon>Metazoa</taxon>
        <taxon>Chordata</taxon>
        <taxon>Craniata</taxon>
        <taxon>Vertebrata</taxon>
        <taxon>Euteleostomi</taxon>
        <taxon>Actinopterygii</taxon>
        <taxon>Neopterygii</taxon>
        <taxon>Teleostei</taxon>
        <taxon>Neoteleostei</taxon>
        <taxon>Acanthomorphata</taxon>
        <taxon>Eupercaria</taxon>
        <taxon>Perciformes</taxon>
        <taxon>Cottioidei</taxon>
        <taxon>Cottales</taxon>
        <taxon>Liparidae</taxon>
        <taxon>Liparis</taxon>
    </lineage>
</organism>
<dbReference type="EMBL" id="SRLO01000892">
    <property type="protein sequence ID" value="TNN44635.1"/>
    <property type="molecule type" value="Genomic_DNA"/>
</dbReference>
<dbReference type="AlphaFoldDB" id="A0A4Z2FUV5"/>
<sequence>MEPEREKGEVRETEVRGRRGPTEDSVAILWRCVELLAVPRHPVVVFAVLLCPASVEGDEIYGRRVCVLLLAVSPRFPDDLLLSQAAAHSAEGRAEHDGEAEAQDAQEDPLEVEEQEMGVTGVEISEFCPNLSFNRTPDLVSCILTSCNFCLQQHDCPTRSYKSSRGAALRLRLSSQACSRGRLVSIQRMFSSMVS</sequence>
<evidence type="ECO:0000313" key="2">
    <source>
        <dbReference type="EMBL" id="TNN44635.1"/>
    </source>
</evidence>
<feature type="region of interest" description="Disordered" evidence="1">
    <location>
        <begin position="87"/>
        <end position="114"/>
    </location>
</feature>